<name>A0A233RG10_9GAMM</name>
<feature type="transmembrane region" description="Helical" evidence="1">
    <location>
        <begin position="164"/>
        <end position="181"/>
    </location>
</feature>
<feature type="transmembrane region" description="Helical" evidence="1">
    <location>
        <begin position="34"/>
        <end position="52"/>
    </location>
</feature>
<dbReference type="AlphaFoldDB" id="A0A233RG10"/>
<dbReference type="InterPro" id="IPR007038">
    <property type="entry name" value="HupE_UreJ"/>
</dbReference>
<dbReference type="EMBL" id="NBIM01000001">
    <property type="protein sequence ID" value="OXY82323.1"/>
    <property type="molecule type" value="Genomic_DNA"/>
</dbReference>
<feature type="transmembrane region" description="Helical" evidence="1">
    <location>
        <begin position="134"/>
        <end position="158"/>
    </location>
</feature>
<feature type="transmembrane region" description="Helical" evidence="1">
    <location>
        <begin position="64"/>
        <end position="83"/>
    </location>
</feature>
<feature type="signal peptide" evidence="2">
    <location>
        <begin position="1"/>
        <end position="18"/>
    </location>
</feature>
<comment type="caution">
    <text evidence="3">The sequence shown here is derived from an EMBL/GenBank/DDBJ whole genome shotgun (WGS) entry which is preliminary data.</text>
</comment>
<keyword evidence="1" id="KW-0812">Transmembrane</keyword>
<keyword evidence="1" id="KW-1133">Transmembrane helix</keyword>
<keyword evidence="2" id="KW-0732">Signal</keyword>
<dbReference type="PIRSF" id="PIRSF016919">
    <property type="entry name" value="HupE_UreJ"/>
    <property type="match status" value="1"/>
</dbReference>
<gene>
    <name evidence="3" type="ORF">B6S08_01970</name>
</gene>
<dbReference type="Pfam" id="PF04955">
    <property type="entry name" value="HupE_UreJ"/>
    <property type="match status" value="1"/>
</dbReference>
<evidence type="ECO:0000256" key="1">
    <source>
        <dbReference type="SAM" id="Phobius"/>
    </source>
</evidence>
<evidence type="ECO:0000313" key="3">
    <source>
        <dbReference type="EMBL" id="OXY82323.1"/>
    </source>
</evidence>
<organism evidence="3 4">
    <name type="scientific">Oceanimonas doudoroffii</name>
    <dbReference type="NCBI Taxonomy" id="84158"/>
    <lineage>
        <taxon>Bacteria</taxon>
        <taxon>Pseudomonadati</taxon>
        <taxon>Pseudomonadota</taxon>
        <taxon>Gammaproteobacteria</taxon>
        <taxon>Aeromonadales</taxon>
        <taxon>Aeromonadaceae</taxon>
        <taxon>Oceanimonas</taxon>
    </lineage>
</organism>
<reference evidence="3 4" key="1">
    <citation type="submission" date="2017-08" db="EMBL/GenBank/DDBJ databases">
        <title>A Genome Sequence of Oceanimonas doudoroffii ATCC 27123T.</title>
        <authorList>
            <person name="Brennan M.A."/>
            <person name="Maclea K.S."/>
            <person name="Mcclelland W.D."/>
            <person name="Trachtenberg A.M."/>
        </authorList>
    </citation>
    <scope>NUCLEOTIDE SEQUENCE [LARGE SCALE GENOMIC DNA]</scope>
    <source>
        <strain evidence="3 4">ATCC 27123</strain>
    </source>
</reference>
<keyword evidence="4" id="KW-1185">Reference proteome</keyword>
<evidence type="ECO:0008006" key="5">
    <source>
        <dbReference type="Google" id="ProtNLM"/>
    </source>
</evidence>
<dbReference type="RefSeq" id="WP_094199102.1">
    <property type="nucleotide sequence ID" value="NZ_NBIM01000001.1"/>
</dbReference>
<keyword evidence="1" id="KW-0472">Membrane</keyword>
<proteinExistence type="predicted"/>
<dbReference type="Proteomes" id="UP000242757">
    <property type="component" value="Unassembled WGS sequence"/>
</dbReference>
<accession>A0A233RG10</accession>
<protein>
    <recommendedName>
        <fullName evidence="5">Protein hupE</fullName>
    </recommendedName>
</protein>
<feature type="chain" id="PRO_5012263237" description="Protein hupE" evidence="2">
    <location>
        <begin position="19"/>
        <end position="182"/>
    </location>
</feature>
<dbReference type="OrthoDB" id="9808192at2"/>
<evidence type="ECO:0000256" key="2">
    <source>
        <dbReference type="SAM" id="SignalP"/>
    </source>
</evidence>
<sequence length="182" mass="18350">MKNALIILAALAPVTAFAHPGHESSGFAAGFFHPWLGWDHLLAMVAVGMLAMAGKRALAWRLPLAFVAAMVAGAGLGVAGIGLPGVEPMILASLVVLGAGLALRVPLQSLAPVICALFGLFHGNAHGLEAPVEGAVATFMAGFVLATAMLHGCGMLVARHQHEAGLRVFGLVVAGAGLLAAI</sequence>
<evidence type="ECO:0000313" key="4">
    <source>
        <dbReference type="Proteomes" id="UP000242757"/>
    </source>
</evidence>